<comment type="similarity">
    <text evidence="9">Belongs to the AP2/ERF transcription factor family. ERF subfamily.</text>
</comment>
<dbReference type="GO" id="GO:0009873">
    <property type="term" value="P:ethylene-activated signaling pathway"/>
    <property type="evidence" value="ECO:0007669"/>
    <property type="project" value="UniProtKB-KW"/>
</dbReference>
<keyword evidence="7" id="KW-0804">Transcription</keyword>
<dbReference type="PANTHER" id="PTHR31657:SF20">
    <property type="entry name" value="ETHYLENE-RESPONSIVE TRANSCRIPTION FACTOR ERF061"/>
    <property type="match status" value="1"/>
</dbReference>
<dbReference type="GO" id="GO:0006952">
    <property type="term" value="P:defense response"/>
    <property type="evidence" value="ECO:0007669"/>
    <property type="project" value="UniProtKB-KW"/>
</dbReference>
<dbReference type="GO" id="GO:0005634">
    <property type="term" value="C:nucleus"/>
    <property type="evidence" value="ECO:0007669"/>
    <property type="project" value="UniProtKB-SubCell"/>
</dbReference>
<evidence type="ECO:0000256" key="3">
    <source>
        <dbReference type="ARBA" id="ARBA00022821"/>
    </source>
</evidence>
<dbReference type="PRINTS" id="PR00367">
    <property type="entry name" value="ETHRSPELEMNT"/>
</dbReference>
<name>A0AAV1CGL3_OLDCO</name>
<feature type="region of interest" description="Disordered" evidence="10">
    <location>
        <begin position="209"/>
        <end position="275"/>
    </location>
</feature>
<proteinExistence type="inferred from homology"/>
<evidence type="ECO:0000256" key="6">
    <source>
        <dbReference type="ARBA" id="ARBA00023159"/>
    </source>
</evidence>
<dbReference type="PROSITE" id="PS51032">
    <property type="entry name" value="AP2_ERF"/>
    <property type="match status" value="1"/>
</dbReference>
<dbReference type="InterPro" id="IPR036955">
    <property type="entry name" value="AP2/ERF_dom_sf"/>
</dbReference>
<keyword evidence="6" id="KW-0010">Activator</keyword>
<comment type="subcellular location">
    <subcellularLocation>
        <location evidence="1">Nucleus</location>
    </subcellularLocation>
</comment>
<dbReference type="PANTHER" id="PTHR31657">
    <property type="entry name" value="ETHYLENE-RESPONSIVE TRANSCRIPTION FACTOR ERF061"/>
    <property type="match status" value="1"/>
</dbReference>
<keyword evidence="2" id="KW-0936">Ethylene signaling pathway</keyword>
<evidence type="ECO:0000256" key="1">
    <source>
        <dbReference type="ARBA" id="ARBA00004123"/>
    </source>
</evidence>
<dbReference type="GO" id="GO:0000976">
    <property type="term" value="F:transcription cis-regulatory region binding"/>
    <property type="evidence" value="ECO:0007669"/>
    <property type="project" value="UniProtKB-ARBA"/>
</dbReference>
<evidence type="ECO:0000313" key="12">
    <source>
        <dbReference type="EMBL" id="CAI9094293.1"/>
    </source>
</evidence>
<feature type="compositionally biased region" description="Low complexity" evidence="10">
    <location>
        <begin position="242"/>
        <end position="259"/>
    </location>
</feature>
<dbReference type="InterPro" id="IPR016177">
    <property type="entry name" value="DNA-bd_dom_sf"/>
</dbReference>
<feature type="domain" description="AP2/ERF" evidence="11">
    <location>
        <begin position="110"/>
        <end position="167"/>
    </location>
</feature>
<dbReference type="InterPro" id="IPR051758">
    <property type="entry name" value="ERF/AP2-like"/>
</dbReference>
<evidence type="ECO:0000256" key="5">
    <source>
        <dbReference type="ARBA" id="ARBA00023125"/>
    </source>
</evidence>
<accession>A0AAV1CGL3</accession>
<dbReference type="FunFam" id="3.30.730.10:FF:000001">
    <property type="entry name" value="Ethylene-responsive transcription factor 2"/>
    <property type="match status" value="1"/>
</dbReference>
<evidence type="ECO:0000256" key="10">
    <source>
        <dbReference type="SAM" id="MobiDB-lite"/>
    </source>
</evidence>
<dbReference type="CDD" id="cd00018">
    <property type="entry name" value="AP2"/>
    <property type="match status" value="1"/>
</dbReference>
<dbReference type="Gene3D" id="3.30.730.10">
    <property type="entry name" value="AP2/ERF domain"/>
    <property type="match status" value="1"/>
</dbReference>
<evidence type="ECO:0000256" key="7">
    <source>
        <dbReference type="ARBA" id="ARBA00023163"/>
    </source>
</evidence>
<gene>
    <name evidence="12" type="ORF">OLC1_LOCUS5493</name>
</gene>
<evidence type="ECO:0000256" key="9">
    <source>
        <dbReference type="ARBA" id="ARBA00024343"/>
    </source>
</evidence>
<evidence type="ECO:0000256" key="2">
    <source>
        <dbReference type="ARBA" id="ARBA00022745"/>
    </source>
</evidence>
<dbReference type="SMART" id="SM00380">
    <property type="entry name" value="AP2"/>
    <property type="match status" value="1"/>
</dbReference>
<dbReference type="InterPro" id="IPR001471">
    <property type="entry name" value="AP2/ERF_dom"/>
</dbReference>
<evidence type="ECO:0000259" key="11">
    <source>
        <dbReference type="PROSITE" id="PS51032"/>
    </source>
</evidence>
<evidence type="ECO:0000256" key="4">
    <source>
        <dbReference type="ARBA" id="ARBA00023015"/>
    </source>
</evidence>
<sequence>MAGIINENNIPMASIGSSLSQLILTGGSNTMDSIFTYCQQQQQQQNPMSESVLLEHPLGSSVYFRQRDLLQRFHEQNTGNSSASSSSILRTRLTNSLYSQNFMHPCKKKLYRGVRQRHWGKWVAEIRLPQNRMRVWLGTYDTAEAAAYAYDRAAYKLRGEYAKLNFPDVKDPSKLGCFADVSKLNALKIAVDAKIQAICQKVKREKANKRAKKKGEINRTNDGSSSSSSSSDVKEEGKVLNQVGGSASSSSSSQQVVTGNDTSWSSEMVSPATPSVVSEDGFWKGEICSYVGSDHQFAGDCSLARFPSFDPELIWEVLAN</sequence>
<dbReference type="AlphaFoldDB" id="A0AAV1CGL3"/>
<keyword evidence="4" id="KW-0805">Transcription regulation</keyword>
<dbReference type="GO" id="GO:0003700">
    <property type="term" value="F:DNA-binding transcription factor activity"/>
    <property type="evidence" value="ECO:0007669"/>
    <property type="project" value="InterPro"/>
</dbReference>
<evidence type="ECO:0000256" key="8">
    <source>
        <dbReference type="ARBA" id="ARBA00023242"/>
    </source>
</evidence>
<dbReference type="SUPFAM" id="SSF54171">
    <property type="entry name" value="DNA-binding domain"/>
    <property type="match status" value="1"/>
</dbReference>
<organism evidence="12 13">
    <name type="scientific">Oldenlandia corymbosa var. corymbosa</name>
    <dbReference type="NCBI Taxonomy" id="529605"/>
    <lineage>
        <taxon>Eukaryota</taxon>
        <taxon>Viridiplantae</taxon>
        <taxon>Streptophyta</taxon>
        <taxon>Embryophyta</taxon>
        <taxon>Tracheophyta</taxon>
        <taxon>Spermatophyta</taxon>
        <taxon>Magnoliopsida</taxon>
        <taxon>eudicotyledons</taxon>
        <taxon>Gunneridae</taxon>
        <taxon>Pentapetalae</taxon>
        <taxon>asterids</taxon>
        <taxon>lamiids</taxon>
        <taxon>Gentianales</taxon>
        <taxon>Rubiaceae</taxon>
        <taxon>Rubioideae</taxon>
        <taxon>Spermacoceae</taxon>
        <taxon>Hedyotis-Oldenlandia complex</taxon>
        <taxon>Oldenlandia</taxon>
    </lineage>
</organism>
<feature type="compositionally biased region" description="Polar residues" evidence="10">
    <location>
        <begin position="260"/>
        <end position="275"/>
    </location>
</feature>
<dbReference type="Pfam" id="PF00847">
    <property type="entry name" value="AP2"/>
    <property type="match status" value="1"/>
</dbReference>
<protein>
    <submittedName>
        <fullName evidence="12">OLC1v1030007C1</fullName>
    </submittedName>
</protein>
<keyword evidence="3" id="KW-0611">Plant defense</keyword>
<evidence type="ECO:0000313" key="13">
    <source>
        <dbReference type="Proteomes" id="UP001161247"/>
    </source>
</evidence>
<dbReference type="Proteomes" id="UP001161247">
    <property type="component" value="Chromosome 2"/>
</dbReference>
<reference evidence="12" key="1">
    <citation type="submission" date="2023-03" db="EMBL/GenBank/DDBJ databases">
        <authorList>
            <person name="Julca I."/>
        </authorList>
    </citation>
    <scope>NUCLEOTIDE SEQUENCE</scope>
</reference>
<keyword evidence="13" id="KW-1185">Reference proteome</keyword>
<dbReference type="EMBL" id="OX459119">
    <property type="protein sequence ID" value="CAI9094293.1"/>
    <property type="molecule type" value="Genomic_DNA"/>
</dbReference>
<keyword evidence="8" id="KW-0539">Nucleus</keyword>
<keyword evidence="5" id="KW-0238">DNA-binding</keyword>